<reference evidence="4" key="3">
    <citation type="submission" date="2024-08" db="UniProtKB">
        <authorList>
            <consortium name="EnsemblMetazoa"/>
        </authorList>
    </citation>
    <scope>IDENTIFICATION</scope>
</reference>
<organism evidence="2">
    <name type="scientific">Dendroctonus ponderosae</name>
    <name type="common">Mountain pine beetle</name>
    <dbReference type="NCBI Taxonomy" id="77166"/>
    <lineage>
        <taxon>Eukaryota</taxon>
        <taxon>Metazoa</taxon>
        <taxon>Ecdysozoa</taxon>
        <taxon>Arthropoda</taxon>
        <taxon>Hexapoda</taxon>
        <taxon>Insecta</taxon>
        <taxon>Pterygota</taxon>
        <taxon>Neoptera</taxon>
        <taxon>Endopterygota</taxon>
        <taxon>Coleoptera</taxon>
        <taxon>Polyphaga</taxon>
        <taxon>Cucujiformia</taxon>
        <taxon>Curculionidae</taxon>
        <taxon>Scolytinae</taxon>
        <taxon>Dendroctonus</taxon>
    </lineage>
</organism>
<dbReference type="PANTHER" id="PTHR28348">
    <property type="entry name" value="UPF0193 PROTEIN EVG1"/>
    <property type="match status" value="1"/>
</dbReference>
<dbReference type="PANTHER" id="PTHR28348:SF1">
    <property type="entry name" value="UPF0193 PROTEIN EVG1"/>
    <property type="match status" value="1"/>
</dbReference>
<keyword evidence="5" id="KW-1185">Reference proteome</keyword>
<reference evidence="3 5" key="2">
    <citation type="journal article" date="2013" name="Genome Biol.">
        <title>Draft genome of the mountain pine beetle, Dendroctonus ponderosae Hopkins, a major forest pest.</title>
        <authorList>
            <person name="Keeling C.I."/>
            <person name="Yuen M.M."/>
            <person name="Liao N.Y."/>
            <person name="Docking T.R."/>
            <person name="Chan S.K."/>
            <person name="Taylor G.A."/>
            <person name="Palmquist D.L."/>
            <person name="Jackman S.D."/>
            <person name="Nguyen A."/>
            <person name="Li M."/>
            <person name="Henderson H."/>
            <person name="Janes J.K."/>
            <person name="Zhao Y."/>
            <person name="Pandoh P."/>
            <person name="Moore R."/>
            <person name="Sperling F.A."/>
            <person name="Huber D.P."/>
            <person name="Birol I."/>
            <person name="Jones S.J."/>
            <person name="Bohlmann J."/>
        </authorList>
    </citation>
    <scope>NUCLEOTIDE SEQUENCE</scope>
</reference>
<dbReference type="EnsemblMetazoa" id="XM_019903426.1">
    <property type="protein sequence ID" value="XP_019758985.1"/>
    <property type="gene ID" value="LOC109536945"/>
</dbReference>
<evidence type="ECO:0000313" key="4">
    <source>
        <dbReference type="EnsemblMetazoa" id="XP_019758985.1"/>
    </source>
</evidence>
<dbReference type="OrthoDB" id="10262032at2759"/>
<evidence type="ECO:0000313" key="5">
    <source>
        <dbReference type="Proteomes" id="UP000019118"/>
    </source>
</evidence>
<dbReference type="AlphaFoldDB" id="J3JXA0"/>
<dbReference type="Proteomes" id="UP000019118">
    <property type="component" value="Unassembled WGS sequence"/>
</dbReference>
<feature type="region of interest" description="Disordered" evidence="1">
    <location>
        <begin position="50"/>
        <end position="93"/>
    </location>
</feature>
<sequence length="198" mass="23293">MEWPSKNIPFGGILHPARANYSPETHQFIKVLMEESKLSMMQRKSINYSLRNGQPLPTSINSSRQKRSQIPEVTIRPGSSRRRSRNDIISSGAYEREPFRPTYPVIDREKEKVKLANKMAYNRDIEVKKSRVIKKIEIDGVKEQGNRFDQLIEEIKEREQWLKEMEQIGHAEKYRLIIQQQIQNKVREMQKLKSAGDN</sequence>
<reference evidence="2" key="1">
    <citation type="journal article" date="2012" name="Insect Biochem. Mol. Biol.">
        <title>Transcriptome and full-length cDNA resources for the mountain pine beetle, Dendroctonus ponderosae Hopkins, a major insect pest of pine forests.</title>
        <authorList>
            <person name="Keeling C.I."/>
            <person name="Henderson H."/>
            <person name="Li M."/>
            <person name="Yuen M."/>
            <person name="Clark E.L."/>
            <person name="Fraser J.D."/>
            <person name="Huber D.P."/>
            <person name="Liao N.Y."/>
            <person name="Roderick Docking T."/>
            <person name="Birol I."/>
            <person name="Chan S.K."/>
            <person name="Taylor G.A."/>
            <person name="Palmquist D."/>
            <person name="Jones S.J."/>
            <person name="Bohlmann J."/>
        </authorList>
    </citation>
    <scope>NUCLEOTIDE SEQUENCE</scope>
    <source>
        <tissue evidence="2">Whole emerged adults</tissue>
    </source>
</reference>
<dbReference type="HOGENOM" id="CLU_081328_1_0_1"/>
<dbReference type="KEGG" id="dpa:109536945"/>
<dbReference type="OMA" id="MMAYGKD"/>
<dbReference type="EMBL" id="BT127869">
    <property type="protein sequence ID" value="AEE62831.1"/>
    <property type="molecule type" value="mRNA"/>
</dbReference>
<name>J3JXA0_DENPD</name>
<dbReference type="Pfam" id="PF05250">
    <property type="entry name" value="UPF0193"/>
    <property type="match status" value="1"/>
</dbReference>
<dbReference type="InterPro" id="IPR007914">
    <property type="entry name" value="UPF0193"/>
</dbReference>
<evidence type="ECO:0000256" key="1">
    <source>
        <dbReference type="SAM" id="MobiDB-lite"/>
    </source>
</evidence>
<feature type="compositionally biased region" description="Polar residues" evidence="1">
    <location>
        <begin position="50"/>
        <end position="63"/>
    </location>
</feature>
<accession>J3JXA0</accession>
<evidence type="ECO:0000313" key="3">
    <source>
        <dbReference type="EMBL" id="ENN77695.1"/>
    </source>
</evidence>
<dbReference type="EMBL" id="KB740939">
    <property type="protein sequence ID" value="ENN77695.1"/>
    <property type="molecule type" value="Genomic_DNA"/>
</dbReference>
<gene>
    <name evidence="4" type="primary">109536945</name>
    <name evidence="3" type="ORF">YQE_05768</name>
</gene>
<proteinExistence type="evidence at transcript level"/>
<evidence type="ECO:0000313" key="2">
    <source>
        <dbReference type="EMBL" id="AEE62831.1"/>
    </source>
</evidence>
<protein>
    <submittedName>
        <fullName evidence="2 4">Uncharacterized protein</fullName>
    </submittedName>
</protein>